<gene>
    <name evidence="2" type="ORF">PVAR5_1386</name>
</gene>
<dbReference type="AlphaFoldDB" id="V5HTE7"/>
<sequence length="237" mass="25300">MVDEVKRSRSLDRFWGGATGTMPRRRWRRKILSGDSDWTGRGSDWADAAVVARDSLNEREGEAFSPGIQRALTEAGSKCGEDDASHRGRVSHPPTVDGDAGDGRDAKPTIAPHQSLCSFAGVVPMGAAAYDCLLISSISSTNLTTSLLLRFAPTHLQRSPQSISLSTRPGIQTCIRLRSFNVRSVRSGATSTVQIAASPPHAANGSFISRAKRPEAQAESCGPPSRMQTDNSGLVTP</sequence>
<organism evidence="2 3">
    <name type="scientific">Byssochlamys spectabilis (strain No. 5 / NBRC 109023)</name>
    <name type="common">Paecilomyces variotii</name>
    <dbReference type="NCBI Taxonomy" id="1356009"/>
    <lineage>
        <taxon>Eukaryota</taxon>
        <taxon>Fungi</taxon>
        <taxon>Dikarya</taxon>
        <taxon>Ascomycota</taxon>
        <taxon>Pezizomycotina</taxon>
        <taxon>Eurotiomycetes</taxon>
        <taxon>Eurotiomycetidae</taxon>
        <taxon>Eurotiales</taxon>
        <taxon>Thermoascaceae</taxon>
        <taxon>Paecilomyces</taxon>
    </lineage>
</organism>
<dbReference type="Proteomes" id="UP000018001">
    <property type="component" value="Unassembled WGS sequence"/>
</dbReference>
<feature type="region of interest" description="Disordered" evidence="1">
    <location>
        <begin position="75"/>
        <end position="109"/>
    </location>
</feature>
<feature type="compositionally biased region" description="Polar residues" evidence="1">
    <location>
        <begin position="226"/>
        <end position="237"/>
    </location>
</feature>
<feature type="region of interest" description="Disordered" evidence="1">
    <location>
        <begin position="201"/>
        <end position="237"/>
    </location>
</feature>
<dbReference type="EMBL" id="BAUL01000038">
    <property type="protein sequence ID" value="GAD92790.1"/>
    <property type="molecule type" value="Genomic_DNA"/>
</dbReference>
<name>V5HTE7_BYSSN</name>
<keyword evidence="3" id="KW-1185">Reference proteome</keyword>
<reference evidence="3" key="1">
    <citation type="journal article" date="2014" name="Genome Announc.">
        <title>Draft genome sequence of the formaldehyde-resistant fungus Byssochlamys spectabilis No. 5 (anamorph Paecilomyces variotii No. 5) (NBRC109023).</title>
        <authorList>
            <person name="Oka T."/>
            <person name="Ekino K."/>
            <person name="Fukuda K."/>
            <person name="Nomura Y."/>
        </authorList>
    </citation>
    <scope>NUCLEOTIDE SEQUENCE [LARGE SCALE GENOMIC DNA]</scope>
    <source>
        <strain evidence="3">No. 5 / NBRC 109023</strain>
    </source>
</reference>
<evidence type="ECO:0000313" key="2">
    <source>
        <dbReference type="EMBL" id="GAD92790.1"/>
    </source>
</evidence>
<comment type="caution">
    <text evidence="2">The sequence shown here is derived from an EMBL/GenBank/DDBJ whole genome shotgun (WGS) entry which is preliminary data.</text>
</comment>
<evidence type="ECO:0000256" key="1">
    <source>
        <dbReference type="SAM" id="MobiDB-lite"/>
    </source>
</evidence>
<dbReference type="InParanoid" id="V5HTE7"/>
<proteinExistence type="predicted"/>
<accession>V5HTE7</accession>
<protein>
    <submittedName>
        <fullName evidence="2">Uncharacterized protein</fullName>
    </submittedName>
</protein>
<dbReference type="HOGENOM" id="CLU_1170508_0_0_1"/>
<evidence type="ECO:0000313" key="3">
    <source>
        <dbReference type="Proteomes" id="UP000018001"/>
    </source>
</evidence>